<feature type="compositionally biased region" description="Polar residues" evidence="6">
    <location>
        <begin position="371"/>
        <end position="380"/>
    </location>
</feature>
<evidence type="ECO:0000313" key="10">
    <source>
        <dbReference type="Proteomes" id="UP000813444"/>
    </source>
</evidence>
<evidence type="ECO:0000256" key="6">
    <source>
        <dbReference type="SAM" id="MobiDB-lite"/>
    </source>
</evidence>
<gene>
    <name evidence="9" type="ORF">B0I35DRAFT_514006</name>
</gene>
<evidence type="ECO:0000256" key="3">
    <source>
        <dbReference type="ARBA" id="ARBA00022989"/>
    </source>
</evidence>
<feature type="region of interest" description="Disordered" evidence="6">
    <location>
        <begin position="316"/>
        <end position="380"/>
    </location>
</feature>
<keyword evidence="3 7" id="KW-1133">Transmembrane helix</keyword>
<evidence type="ECO:0000256" key="7">
    <source>
        <dbReference type="SAM" id="Phobius"/>
    </source>
</evidence>
<protein>
    <recommendedName>
        <fullName evidence="8">Rhodopsin domain-containing protein</fullName>
    </recommendedName>
</protein>
<dbReference type="PANTHER" id="PTHR33048:SF47">
    <property type="entry name" value="INTEGRAL MEMBRANE PROTEIN-RELATED"/>
    <property type="match status" value="1"/>
</dbReference>
<dbReference type="EMBL" id="JAGPNK010000010">
    <property type="protein sequence ID" value="KAH7312705.1"/>
    <property type="molecule type" value="Genomic_DNA"/>
</dbReference>
<feature type="transmembrane region" description="Helical" evidence="7">
    <location>
        <begin position="198"/>
        <end position="224"/>
    </location>
</feature>
<evidence type="ECO:0000256" key="2">
    <source>
        <dbReference type="ARBA" id="ARBA00022692"/>
    </source>
</evidence>
<dbReference type="InterPro" id="IPR052337">
    <property type="entry name" value="SAT4-like"/>
</dbReference>
<evidence type="ECO:0000259" key="8">
    <source>
        <dbReference type="Pfam" id="PF20684"/>
    </source>
</evidence>
<dbReference type="Pfam" id="PF20684">
    <property type="entry name" value="Fung_rhodopsin"/>
    <property type="match status" value="1"/>
</dbReference>
<feature type="transmembrane region" description="Helical" evidence="7">
    <location>
        <begin position="116"/>
        <end position="137"/>
    </location>
</feature>
<organism evidence="9 10">
    <name type="scientific">Stachybotrys elegans</name>
    <dbReference type="NCBI Taxonomy" id="80388"/>
    <lineage>
        <taxon>Eukaryota</taxon>
        <taxon>Fungi</taxon>
        <taxon>Dikarya</taxon>
        <taxon>Ascomycota</taxon>
        <taxon>Pezizomycotina</taxon>
        <taxon>Sordariomycetes</taxon>
        <taxon>Hypocreomycetidae</taxon>
        <taxon>Hypocreales</taxon>
        <taxon>Stachybotryaceae</taxon>
        <taxon>Stachybotrys</taxon>
    </lineage>
</organism>
<feature type="transmembrane region" description="Helical" evidence="7">
    <location>
        <begin position="268"/>
        <end position="290"/>
    </location>
</feature>
<comment type="similarity">
    <text evidence="5">Belongs to the SAT4 family.</text>
</comment>
<accession>A0A8K0WNP3</accession>
<feature type="transmembrane region" description="Helical" evidence="7">
    <location>
        <begin position="149"/>
        <end position="172"/>
    </location>
</feature>
<dbReference type="PANTHER" id="PTHR33048">
    <property type="entry name" value="PTH11-LIKE INTEGRAL MEMBRANE PROTEIN (AFU_ORTHOLOGUE AFUA_5G11245)"/>
    <property type="match status" value="1"/>
</dbReference>
<evidence type="ECO:0000256" key="5">
    <source>
        <dbReference type="ARBA" id="ARBA00038359"/>
    </source>
</evidence>
<feature type="transmembrane region" description="Helical" evidence="7">
    <location>
        <begin position="236"/>
        <end position="256"/>
    </location>
</feature>
<dbReference type="AlphaFoldDB" id="A0A8K0WNP3"/>
<dbReference type="GO" id="GO:0016020">
    <property type="term" value="C:membrane"/>
    <property type="evidence" value="ECO:0007669"/>
    <property type="project" value="UniProtKB-SubCell"/>
</dbReference>
<keyword evidence="4 7" id="KW-0472">Membrane</keyword>
<feature type="transmembrane region" description="Helical" evidence="7">
    <location>
        <begin position="41"/>
        <end position="62"/>
    </location>
</feature>
<evidence type="ECO:0000313" key="9">
    <source>
        <dbReference type="EMBL" id="KAH7312705.1"/>
    </source>
</evidence>
<reference evidence="9" key="1">
    <citation type="journal article" date="2021" name="Nat. Commun.">
        <title>Genetic determinants of endophytism in the Arabidopsis root mycobiome.</title>
        <authorList>
            <person name="Mesny F."/>
            <person name="Miyauchi S."/>
            <person name="Thiergart T."/>
            <person name="Pickel B."/>
            <person name="Atanasova L."/>
            <person name="Karlsson M."/>
            <person name="Huettel B."/>
            <person name="Barry K.W."/>
            <person name="Haridas S."/>
            <person name="Chen C."/>
            <person name="Bauer D."/>
            <person name="Andreopoulos W."/>
            <person name="Pangilinan J."/>
            <person name="LaButti K."/>
            <person name="Riley R."/>
            <person name="Lipzen A."/>
            <person name="Clum A."/>
            <person name="Drula E."/>
            <person name="Henrissat B."/>
            <person name="Kohler A."/>
            <person name="Grigoriev I.V."/>
            <person name="Martin F.M."/>
            <person name="Hacquard S."/>
        </authorList>
    </citation>
    <scope>NUCLEOTIDE SEQUENCE</scope>
    <source>
        <strain evidence="9">MPI-CAGE-CH-0235</strain>
    </source>
</reference>
<feature type="domain" description="Rhodopsin" evidence="8">
    <location>
        <begin position="65"/>
        <end position="299"/>
    </location>
</feature>
<dbReference type="Proteomes" id="UP000813444">
    <property type="component" value="Unassembled WGS sequence"/>
</dbReference>
<dbReference type="InterPro" id="IPR049326">
    <property type="entry name" value="Rhodopsin_dom_fungi"/>
</dbReference>
<evidence type="ECO:0000256" key="1">
    <source>
        <dbReference type="ARBA" id="ARBA00004141"/>
    </source>
</evidence>
<keyword evidence="2 7" id="KW-0812">Transmembrane</keyword>
<feature type="transmembrane region" description="Helical" evidence="7">
    <location>
        <begin position="74"/>
        <end position="96"/>
    </location>
</feature>
<name>A0A8K0WNP3_9HYPO</name>
<comment type="subcellular location">
    <subcellularLocation>
        <location evidence="1">Membrane</location>
        <topology evidence="1">Multi-pass membrane protein</topology>
    </subcellularLocation>
</comment>
<sequence length="380" mass="42496">MTSLQDIADMFYPGADPCSVPFGMPPPGETSDFNTQGLRPVVLSIIIIFTVLATVLSLGRLYINLRALKFSDGLVLLAMLSNITLMIFLIVYVRYFRHQWDTPLCWHNTDYARVTLGWQMLTITSMLTAKSATLLLFRQVFVISRRTSIAIWVGLAMAVLLYGSSIVVLAYYGAPHPGTTWEEYIDDMRALTEPPFSVYWAVGQGSAGTFLDLYIFILPLPIIYKLNMSRKRKFQVSALFLVALLGVIASIISIVYRVQFLIQANVDLMYNTGITMLCTIVEMDVALIVCSTPAFTKFVRIYILDSQFVRAIRSSLGGPSSTEKSGEDPNRPRTGWLSRLSRRRDPLGTLHNDTGVSETELVRSRSDTDLESQNPASRGE</sequence>
<evidence type="ECO:0000256" key="4">
    <source>
        <dbReference type="ARBA" id="ARBA00023136"/>
    </source>
</evidence>
<proteinExistence type="inferred from homology"/>
<comment type="caution">
    <text evidence="9">The sequence shown here is derived from an EMBL/GenBank/DDBJ whole genome shotgun (WGS) entry which is preliminary data.</text>
</comment>
<keyword evidence="10" id="KW-1185">Reference proteome</keyword>
<dbReference type="OrthoDB" id="5329176at2759"/>